<gene>
    <name evidence="5" type="ORF">EVG20_g6826</name>
</gene>
<name>A0A4Y9YJV9_9AGAM</name>
<dbReference type="STRING" id="205917.A0A4Y9YJV9"/>
<evidence type="ECO:0008006" key="7">
    <source>
        <dbReference type="Google" id="ProtNLM"/>
    </source>
</evidence>
<dbReference type="OrthoDB" id="3819888at2759"/>
<evidence type="ECO:0000256" key="3">
    <source>
        <dbReference type="ARBA" id="ARBA00023002"/>
    </source>
</evidence>
<dbReference type="PANTHER" id="PTHR43618:SF4">
    <property type="entry name" value="SHORT CHAIN DEHYDROGENASE_REDUCTASE FAMILY (AFU_ORTHOLOGUE AFUA_7G04540)"/>
    <property type="match status" value="1"/>
</dbReference>
<proteinExistence type="inferred from homology"/>
<feature type="region of interest" description="Disordered" evidence="4">
    <location>
        <begin position="250"/>
        <end position="271"/>
    </location>
</feature>
<evidence type="ECO:0000256" key="1">
    <source>
        <dbReference type="ARBA" id="ARBA00006484"/>
    </source>
</evidence>
<dbReference type="PRINTS" id="PR00080">
    <property type="entry name" value="SDRFAMILY"/>
</dbReference>
<dbReference type="InterPro" id="IPR002347">
    <property type="entry name" value="SDR_fam"/>
</dbReference>
<dbReference type="SUPFAM" id="SSF51735">
    <property type="entry name" value="NAD(P)-binding Rossmann-fold domains"/>
    <property type="match status" value="1"/>
</dbReference>
<dbReference type="FunFam" id="3.40.50.720:FF:000084">
    <property type="entry name" value="Short-chain dehydrogenase reductase"/>
    <property type="match status" value="1"/>
</dbReference>
<dbReference type="GO" id="GO:0016491">
    <property type="term" value="F:oxidoreductase activity"/>
    <property type="evidence" value="ECO:0007669"/>
    <property type="project" value="UniProtKB-KW"/>
</dbReference>
<comment type="similarity">
    <text evidence="1">Belongs to the short-chain dehydrogenases/reductases (SDR) family.</text>
</comment>
<dbReference type="PANTHER" id="PTHR43618">
    <property type="entry name" value="7-ALPHA-HYDROXYSTEROID DEHYDROGENASE"/>
    <property type="match status" value="1"/>
</dbReference>
<protein>
    <recommendedName>
        <fullName evidence="7">NAD(P)-binding protein</fullName>
    </recommendedName>
</protein>
<keyword evidence="2" id="KW-0521">NADP</keyword>
<dbReference type="CDD" id="cd05233">
    <property type="entry name" value="SDR_c"/>
    <property type="match status" value="1"/>
</dbReference>
<evidence type="ECO:0000256" key="2">
    <source>
        <dbReference type="ARBA" id="ARBA00022857"/>
    </source>
</evidence>
<dbReference type="AlphaFoldDB" id="A0A4Y9YJV9"/>
<dbReference type="Gene3D" id="3.40.50.720">
    <property type="entry name" value="NAD(P)-binding Rossmann-like Domain"/>
    <property type="match status" value="1"/>
</dbReference>
<evidence type="ECO:0000313" key="5">
    <source>
        <dbReference type="EMBL" id="TFY62098.1"/>
    </source>
</evidence>
<keyword evidence="3" id="KW-0560">Oxidoreductase</keyword>
<sequence>MLSEVLTIGFLLTERVPTSCNGRMLETQTRSTQTMSLITDLFSVAGRTAVITGGGAGIGYSMAEAWVKNGGKVYINARREEPLKEAVAKLNAISKDSAFFVAADVATKEGVDKLVKDIASRESSIDVLVNNAGMGRFDTLEPGAFLPTYDPDAWAQQFSLNTWSPAAITSAFAPLLVEAATKGEGRGSVILISSISDSMWYAASEMTGVLMTGYKLSKVAETALTKILANKLVVHGVRVNVISPGTFPTPANDPSNEIMPSRQPEKHVPMKRNGTADDIAGAFLYLATRASAYVTGERFAVDGGWLLVANGRF</sequence>
<dbReference type="Pfam" id="PF13561">
    <property type="entry name" value="adh_short_C2"/>
    <property type="match status" value="1"/>
</dbReference>
<dbReference type="EMBL" id="SEOQ01000479">
    <property type="protein sequence ID" value="TFY62098.1"/>
    <property type="molecule type" value="Genomic_DNA"/>
</dbReference>
<accession>A0A4Y9YJV9</accession>
<organism evidence="5 6">
    <name type="scientific">Dentipellis fragilis</name>
    <dbReference type="NCBI Taxonomy" id="205917"/>
    <lineage>
        <taxon>Eukaryota</taxon>
        <taxon>Fungi</taxon>
        <taxon>Dikarya</taxon>
        <taxon>Basidiomycota</taxon>
        <taxon>Agaricomycotina</taxon>
        <taxon>Agaricomycetes</taxon>
        <taxon>Russulales</taxon>
        <taxon>Hericiaceae</taxon>
        <taxon>Dentipellis</taxon>
    </lineage>
</organism>
<dbReference type="InterPro" id="IPR052178">
    <property type="entry name" value="Sec_Metab_Biosynth_SDR"/>
</dbReference>
<reference evidence="5 6" key="1">
    <citation type="submission" date="2019-02" db="EMBL/GenBank/DDBJ databases">
        <title>Genome sequencing of the rare red list fungi Dentipellis fragilis.</title>
        <authorList>
            <person name="Buettner E."/>
            <person name="Kellner H."/>
        </authorList>
    </citation>
    <scope>NUCLEOTIDE SEQUENCE [LARGE SCALE GENOMIC DNA]</scope>
    <source>
        <strain evidence="5 6">DSM 105465</strain>
    </source>
</reference>
<evidence type="ECO:0000313" key="6">
    <source>
        <dbReference type="Proteomes" id="UP000298327"/>
    </source>
</evidence>
<dbReference type="Proteomes" id="UP000298327">
    <property type="component" value="Unassembled WGS sequence"/>
</dbReference>
<dbReference type="PRINTS" id="PR00081">
    <property type="entry name" value="GDHRDH"/>
</dbReference>
<keyword evidence="6" id="KW-1185">Reference proteome</keyword>
<evidence type="ECO:0000256" key="4">
    <source>
        <dbReference type="SAM" id="MobiDB-lite"/>
    </source>
</evidence>
<dbReference type="InterPro" id="IPR036291">
    <property type="entry name" value="NAD(P)-bd_dom_sf"/>
</dbReference>
<comment type="caution">
    <text evidence="5">The sequence shown here is derived from an EMBL/GenBank/DDBJ whole genome shotgun (WGS) entry which is preliminary data.</text>
</comment>